<dbReference type="CDD" id="cd00103">
    <property type="entry name" value="IRF"/>
    <property type="match status" value="1"/>
</dbReference>
<reference evidence="2 3" key="1">
    <citation type="submission" date="2018-11" db="EMBL/GenBank/DDBJ databases">
        <authorList>
            <person name="Lopez-Roques C."/>
            <person name="Donnadieu C."/>
            <person name="Bouchez O."/>
            <person name="Klopp C."/>
            <person name="Cabau C."/>
            <person name="Zahm M."/>
        </authorList>
    </citation>
    <scope>NUCLEOTIDE SEQUENCE [LARGE SCALE GENOMIC DNA]</scope>
    <source>
        <strain evidence="2">RS831</strain>
        <tissue evidence="2">Whole body</tissue>
    </source>
</reference>
<name>A0A3S2Q749_ORYJA</name>
<dbReference type="SUPFAM" id="SSF46785">
    <property type="entry name" value="Winged helix' DNA-binding domain"/>
    <property type="match status" value="1"/>
</dbReference>
<dbReference type="GO" id="GO:0000978">
    <property type="term" value="F:RNA polymerase II cis-regulatory region sequence-specific DNA binding"/>
    <property type="evidence" value="ECO:0007669"/>
    <property type="project" value="TreeGrafter"/>
</dbReference>
<dbReference type="InterPro" id="IPR017855">
    <property type="entry name" value="SMAD-like_dom_sf"/>
</dbReference>
<evidence type="ECO:0000259" key="1">
    <source>
        <dbReference type="PROSITE" id="PS51507"/>
    </source>
</evidence>
<dbReference type="SMART" id="SM01243">
    <property type="entry name" value="IRF-3"/>
    <property type="match status" value="1"/>
</dbReference>
<dbReference type="InterPro" id="IPR001346">
    <property type="entry name" value="Interferon_reg_fact_DNA-bd_dom"/>
</dbReference>
<dbReference type="InterPro" id="IPR019471">
    <property type="entry name" value="Interferon_reg_factor-3"/>
</dbReference>
<dbReference type="OrthoDB" id="9836034at2759"/>
<sequence length="420" mass="47874">MQSPPKPLFATWLLAQVQTGRYAGLRFVDRNRFRVPWKHNSRRDCNDEDIQIFRAWAEASGKINQFPNDKARWKTNFRCALNVLSMHFRMVEDNSRIQHDPHRIYEVINPEYECLPVQNSPQEPDHNPNIYSSPIEFSSSGCVQDLLNDLGALDLEALPAEDGLWQEASLQPDPSVQTSYPDHQTSYINPPSLLTPPQPPSLYDLEISIHYRKREMLKTTMTVSRLQLHYHHEVPEFNAHPLCFPFPDGLVDHKQLHFTNRILSSIQRGLLLEVQETGIYATRQDRCHVFVSTDASSVAPTPPETLPQSTTVQLLSFAKYIDELKEFKENRGRSPAYTISMCFGEKFPDGKPLEKKLIVVKVVPLICRHLHEMAQVEGASSLNSVSLQISQTSLYDLINAVFGPPAAEESSSPPELFDQM</sequence>
<feature type="domain" description="IRF tryptophan pentad repeat" evidence="1">
    <location>
        <begin position="6"/>
        <end position="109"/>
    </location>
</feature>
<accession>A0A3S2Q749</accession>
<proteinExistence type="predicted"/>
<protein>
    <recommendedName>
        <fullName evidence="1">IRF tryptophan pentad repeat domain-containing protein</fullName>
    </recommendedName>
</protein>
<gene>
    <name evidence="2" type="ORF">OJAV_G00059290</name>
</gene>
<organism evidence="2 3">
    <name type="scientific">Oryzias javanicus</name>
    <name type="common">Javanese ricefish</name>
    <name type="synonym">Aplocheilus javanicus</name>
    <dbReference type="NCBI Taxonomy" id="123683"/>
    <lineage>
        <taxon>Eukaryota</taxon>
        <taxon>Metazoa</taxon>
        <taxon>Chordata</taxon>
        <taxon>Craniata</taxon>
        <taxon>Vertebrata</taxon>
        <taxon>Euteleostomi</taxon>
        <taxon>Actinopterygii</taxon>
        <taxon>Neopterygii</taxon>
        <taxon>Teleostei</taxon>
        <taxon>Neoteleostei</taxon>
        <taxon>Acanthomorphata</taxon>
        <taxon>Ovalentaria</taxon>
        <taxon>Atherinomorphae</taxon>
        <taxon>Beloniformes</taxon>
        <taxon>Adrianichthyidae</taxon>
        <taxon>Oryziinae</taxon>
        <taxon>Oryzias</taxon>
    </lineage>
</organism>
<dbReference type="PROSITE" id="PS51507">
    <property type="entry name" value="IRF_2"/>
    <property type="match status" value="1"/>
</dbReference>
<dbReference type="Gene3D" id="1.10.10.10">
    <property type="entry name" value="Winged helix-like DNA-binding domain superfamily/Winged helix DNA-binding domain"/>
    <property type="match status" value="1"/>
</dbReference>
<dbReference type="Proteomes" id="UP000283210">
    <property type="component" value="Chromosome 6"/>
</dbReference>
<dbReference type="Pfam" id="PF00605">
    <property type="entry name" value="IRF"/>
    <property type="match status" value="1"/>
</dbReference>
<dbReference type="GO" id="GO:0005634">
    <property type="term" value="C:nucleus"/>
    <property type="evidence" value="ECO:0007669"/>
    <property type="project" value="TreeGrafter"/>
</dbReference>
<dbReference type="EMBL" id="CM012442">
    <property type="protein sequence ID" value="RVE72181.1"/>
    <property type="molecule type" value="Genomic_DNA"/>
</dbReference>
<dbReference type="InterPro" id="IPR036388">
    <property type="entry name" value="WH-like_DNA-bd_sf"/>
</dbReference>
<evidence type="ECO:0000313" key="3">
    <source>
        <dbReference type="Proteomes" id="UP000283210"/>
    </source>
</evidence>
<dbReference type="Gene3D" id="2.60.200.10">
    <property type="match status" value="1"/>
</dbReference>
<evidence type="ECO:0000313" key="2">
    <source>
        <dbReference type="EMBL" id="RVE72181.1"/>
    </source>
</evidence>
<dbReference type="PANTHER" id="PTHR11949:SF2">
    <property type="entry name" value="INTERFERON REGULATORY FACTOR 7"/>
    <property type="match status" value="1"/>
</dbReference>
<dbReference type="PANTHER" id="PTHR11949">
    <property type="entry name" value="INTERFERON REGULATORY FACTOR"/>
    <property type="match status" value="1"/>
</dbReference>
<keyword evidence="3" id="KW-1185">Reference proteome</keyword>
<dbReference type="SMART" id="SM00348">
    <property type="entry name" value="IRF"/>
    <property type="match status" value="1"/>
</dbReference>
<dbReference type="PRINTS" id="PR00267">
    <property type="entry name" value="INTFRNREGFCT"/>
</dbReference>
<dbReference type="GO" id="GO:0045893">
    <property type="term" value="P:positive regulation of DNA-templated transcription"/>
    <property type="evidence" value="ECO:0007669"/>
    <property type="project" value="UniProtKB-ARBA"/>
</dbReference>
<dbReference type="SUPFAM" id="SSF49879">
    <property type="entry name" value="SMAD/FHA domain"/>
    <property type="match status" value="1"/>
</dbReference>
<reference evidence="2 3" key="2">
    <citation type="submission" date="2019-01" db="EMBL/GenBank/DDBJ databases">
        <title>A chromosome length genome reference of the Java medaka (oryzias javanicus).</title>
        <authorList>
            <person name="Herpin A."/>
            <person name="Takehana Y."/>
            <person name="Naruse K."/>
            <person name="Ansai S."/>
            <person name="Kawaguchi M."/>
        </authorList>
    </citation>
    <scope>NUCLEOTIDE SEQUENCE [LARGE SCALE GENOMIC DNA]</scope>
    <source>
        <strain evidence="2">RS831</strain>
        <tissue evidence="2">Whole body</tissue>
    </source>
</reference>
<dbReference type="GO" id="GO:0002376">
    <property type="term" value="P:immune system process"/>
    <property type="evidence" value="ECO:0007669"/>
    <property type="project" value="TreeGrafter"/>
</dbReference>
<dbReference type="GO" id="GO:0000981">
    <property type="term" value="F:DNA-binding transcription factor activity, RNA polymerase II-specific"/>
    <property type="evidence" value="ECO:0007669"/>
    <property type="project" value="TreeGrafter"/>
</dbReference>
<dbReference type="InterPro" id="IPR008984">
    <property type="entry name" value="SMAD_FHA_dom_sf"/>
</dbReference>
<dbReference type="InterPro" id="IPR036390">
    <property type="entry name" value="WH_DNA-bd_sf"/>
</dbReference>
<dbReference type="Pfam" id="PF10401">
    <property type="entry name" value="IRF-3"/>
    <property type="match status" value="1"/>
</dbReference>
<dbReference type="AlphaFoldDB" id="A0A3S2Q749"/>